<protein>
    <recommendedName>
        <fullName evidence="3">Coenzyme PQQ synthesis protein D (PqqD)</fullName>
    </recommendedName>
</protein>
<evidence type="ECO:0000313" key="2">
    <source>
        <dbReference type="Proteomes" id="UP000191931"/>
    </source>
</evidence>
<organism evidence="1 2">
    <name type="scientific">Desulfamplus magnetovallimortis</name>
    <dbReference type="NCBI Taxonomy" id="1246637"/>
    <lineage>
        <taxon>Bacteria</taxon>
        <taxon>Pseudomonadati</taxon>
        <taxon>Thermodesulfobacteriota</taxon>
        <taxon>Desulfobacteria</taxon>
        <taxon>Desulfobacterales</taxon>
        <taxon>Desulfobacteraceae</taxon>
        <taxon>Desulfamplus</taxon>
    </lineage>
</organism>
<dbReference type="InterPro" id="IPR008792">
    <property type="entry name" value="PQQD"/>
</dbReference>
<gene>
    <name evidence="1" type="ORF">MTBBW1_1700002</name>
</gene>
<sequence length="98" mass="11184">MNLDEVMHKFFTLSDDYMLHRGNDGEKDFFLFNVSTGKIFKLNETSFTILESFSENVSFSAVVDNLTKKFSVETGVLIKDLSGLMEKWTESGVLVENE</sequence>
<evidence type="ECO:0000313" key="1">
    <source>
        <dbReference type="EMBL" id="SLM29173.1"/>
    </source>
</evidence>
<dbReference type="RefSeq" id="WP_080805920.1">
    <property type="nucleotide sequence ID" value="NZ_LT828552.1"/>
</dbReference>
<dbReference type="AlphaFoldDB" id="A0A1W1H9P1"/>
<accession>A0A1W1H9P1</accession>
<proteinExistence type="predicted"/>
<reference evidence="1 2" key="1">
    <citation type="submission" date="2017-03" db="EMBL/GenBank/DDBJ databases">
        <authorList>
            <person name="Afonso C.L."/>
            <person name="Miller P.J."/>
            <person name="Scott M.A."/>
            <person name="Spackman E."/>
            <person name="Goraichik I."/>
            <person name="Dimitrov K.M."/>
            <person name="Suarez D.L."/>
            <person name="Swayne D.E."/>
        </authorList>
    </citation>
    <scope>NUCLEOTIDE SEQUENCE [LARGE SCALE GENOMIC DNA]</scope>
    <source>
        <strain evidence="1">PRJEB14757</strain>
    </source>
</reference>
<evidence type="ECO:0008006" key="3">
    <source>
        <dbReference type="Google" id="ProtNLM"/>
    </source>
</evidence>
<dbReference type="Proteomes" id="UP000191931">
    <property type="component" value="Unassembled WGS sequence"/>
</dbReference>
<dbReference type="Gene3D" id="1.10.10.1150">
    <property type="entry name" value="Coenzyme PQQ synthesis protein D (PqqD)"/>
    <property type="match status" value="1"/>
</dbReference>
<dbReference type="InterPro" id="IPR041881">
    <property type="entry name" value="PqqD_sf"/>
</dbReference>
<dbReference type="OrthoDB" id="9834929at2"/>
<dbReference type="EMBL" id="FWEV01000080">
    <property type="protein sequence ID" value="SLM29173.1"/>
    <property type="molecule type" value="Genomic_DNA"/>
</dbReference>
<keyword evidence="2" id="KW-1185">Reference proteome</keyword>
<dbReference type="STRING" id="1246637.MTBBW1_1700002"/>
<name>A0A1W1H9P1_9BACT</name>
<dbReference type="Pfam" id="PF05402">
    <property type="entry name" value="PqqD"/>
    <property type="match status" value="1"/>
</dbReference>